<evidence type="ECO:0000313" key="2">
    <source>
        <dbReference type="EMBL" id="RRT31674.1"/>
    </source>
</evidence>
<feature type="region of interest" description="Disordered" evidence="1">
    <location>
        <begin position="1"/>
        <end position="24"/>
    </location>
</feature>
<reference evidence="2 3" key="1">
    <citation type="journal article" date="2014" name="Agronomy (Basel)">
        <title>A Draft Genome Sequence for Ensete ventricosum, the Drought-Tolerant Tree Against Hunger.</title>
        <authorList>
            <person name="Harrison J."/>
            <person name="Moore K.A."/>
            <person name="Paszkiewicz K."/>
            <person name="Jones T."/>
            <person name="Grant M."/>
            <person name="Ambacheew D."/>
            <person name="Muzemil S."/>
            <person name="Studholme D.J."/>
        </authorList>
    </citation>
    <scope>NUCLEOTIDE SEQUENCE [LARGE SCALE GENOMIC DNA]</scope>
</reference>
<name>A0A426WWJ6_ENSVE</name>
<dbReference type="Proteomes" id="UP000287651">
    <property type="component" value="Unassembled WGS sequence"/>
</dbReference>
<dbReference type="AlphaFoldDB" id="A0A426WWJ6"/>
<protein>
    <submittedName>
        <fullName evidence="2">Uncharacterized protein</fullName>
    </submittedName>
</protein>
<sequence>MTKAPCRGSRQQARPPTGMAGAYKGGACRPSVGALPTAKLQGVAPRPGLPPTRATAGRSDRAMWHRLPARSCLRAAAVAREVQG</sequence>
<organism evidence="2 3">
    <name type="scientific">Ensete ventricosum</name>
    <name type="common">Abyssinian banana</name>
    <name type="synonym">Musa ensete</name>
    <dbReference type="NCBI Taxonomy" id="4639"/>
    <lineage>
        <taxon>Eukaryota</taxon>
        <taxon>Viridiplantae</taxon>
        <taxon>Streptophyta</taxon>
        <taxon>Embryophyta</taxon>
        <taxon>Tracheophyta</taxon>
        <taxon>Spermatophyta</taxon>
        <taxon>Magnoliopsida</taxon>
        <taxon>Liliopsida</taxon>
        <taxon>Zingiberales</taxon>
        <taxon>Musaceae</taxon>
        <taxon>Ensete</taxon>
    </lineage>
</organism>
<accession>A0A426WWJ6</accession>
<comment type="caution">
    <text evidence="2">The sequence shown here is derived from an EMBL/GenBank/DDBJ whole genome shotgun (WGS) entry which is preliminary data.</text>
</comment>
<proteinExistence type="predicted"/>
<gene>
    <name evidence="2" type="ORF">B296_00032012</name>
</gene>
<evidence type="ECO:0000256" key="1">
    <source>
        <dbReference type="SAM" id="MobiDB-lite"/>
    </source>
</evidence>
<dbReference type="EMBL" id="AMZH03037000">
    <property type="protein sequence ID" value="RRT31674.1"/>
    <property type="molecule type" value="Genomic_DNA"/>
</dbReference>
<evidence type="ECO:0000313" key="3">
    <source>
        <dbReference type="Proteomes" id="UP000287651"/>
    </source>
</evidence>